<evidence type="ECO:0000313" key="1">
    <source>
        <dbReference type="EMBL" id="TCT42042.1"/>
    </source>
</evidence>
<dbReference type="RefSeq" id="WP_132309213.1">
    <property type="nucleotide sequence ID" value="NZ_SMAR01000005.1"/>
</dbReference>
<sequence>MTEERLQRLEAQLAAHQEVLIALAVSLPEGEAQTCFRAALDGLLTVKEQSEDPGLEPDGAFAHEYRFAETLRAIVEGAEARSNS</sequence>
<dbReference type="AlphaFoldDB" id="A0A4R3NWU1"/>
<organism evidence="1 2">
    <name type="scientific">Martelella mediterranea</name>
    <dbReference type="NCBI Taxonomy" id="293089"/>
    <lineage>
        <taxon>Bacteria</taxon>
        <taxon>Pseudomonadati</taxon>
        <taxon>Pseudomonadota</taxon>
        <taxon>Alphaproteobacteria</taxon>
        <taxon>Hyphomicrobiales</taxon>
        <taxon>Aurantimonadaceae</taxon>
        <taxon>Martelella</taxon>
    </lineage>
</organism>
<evidence type="ECO:0000313" key="2">
    <source>
        <dbReference type="Proteomes" id="UP000295097"/>
    </source>
</evidence>
<gene>
    <name evidence="1" type="ORF">EDC90_100557</name>
</gene>
<dbReference type="Proteomes" id="UP000295097">
    <property type="component" value="Unassembled WGS sequence"/>
</dbReference>
<keyword evidence="2" id="KW-1185">Reference proteome</keyword>
<comment type="caution">
    <text evidence="1">The sequence shown here is derived from an EMBL/GenBank/DDBJ whole genome shotgun (WGS) entry which is preliminary data.</text>
</comment>
<name>A0A4R3NWU1_9HYPH</name>
<reference evidence="1 2" key="1">
    <citation type="submission" date="2019-03" db="EMBL/GenBank/DDBJ databases">
        <title>Freshwater and sediment microbial communities from various areas in North America, analyzing microbe dynamics in response to fracking.</title>
        <authorList>
            <person name="Lamendella R."/>
        </authorList>
    </citation>
    <scope>NUCLEOTIDE SEQUENCE [LARGE SCALE GENOMIC DNA]</scope>
    <source>
        <strain evidence="1 2">175.2</strain>
    </source>
</reference>
<accession>A0A4R3NWU1</accession>
<dbReference type="OrthoDB" id="8082805at2"/>
<dbReference type="EMBL" id="SMAR01000005">
    <property type="protein sequence ID" value="TCT42042.1"/>
    <property type="molecule type" value="Genomic_DNA"/>
</dbReference>
<protein>
    <submittedName>
        <fullName evidence="1">Uncharacterized protein</fullName>
    </submittedName>
</protein>
<proteinExistence type="predicted"/>